<accession>A0ABZ1ED70</accession>
<protein>
    <submittedName>
        <fullName evidence="1">Uncharacterized protein</fullName>
    </submittedName>
</protein>
<proteinExistence type="predicted"/>
<organism evidence="1 2">
    <name type="scientific">Micromonospora peucetia</name>
    <dbReference type="NCBI Taxonomy" id="47871"/>
    <lineage>
        <taxon>Bacteria</taxon>
        <taxon>Bacillati</taxon>
        <taxon>Actinomycetota</taxon>
        <taxon>Actinomycetes</taxon>
        <taxon>Micromonosporales</taxon>
        <taxon>Micromonosporaceae</taxon>
        <taxon>Micromonospora</taxon>
    </lineage>
</organism>
<reference evidence="1 2" key="1">
    <citation type="submission" date="2022-10" db="EMBL/GenBank/DDBJ databases">
        <title>The complete genomes of actinobacterial strains from the NBC collection.</title>
        <authorList>
            <person name="Joergensen T.S."/>
            <person name="Alvarez Arevalo M."/>
            <person name="Sterndorff E.B."/>
            <person name="Faurdal D."/>
            <person name="Vuksanovic O."/>
            <person name="Mourched A.-S."/>
            <person name="Charusanti P."/>
            <person name="Shaw S."/>
            <person name="Blin K."/>
            <person name="Weber T."/>
        </authorList>
    </citation>
    <scope>NUCLEOTIDE SEQUENCE [LARGE SCALE GENOMIC DNA]</scope>
    <source>
        <strain evidence="1 2">NBC 01809</strain>
    </source>
</reference>
<dbReference type="EMBL" id="CP109071">
    <property type="protein sequence ID" value="WSA31932.1"/>
    <property type="molecule type" value="Genomic_DNA"/>
</dbReference>
<sequence length="41" mass="4214">MTGGAVVAQVALGDHVRCRMVRRPGDLVRGTGFSGTMGEPA</sequence>
<evidence type="ECO:0000313" key="1">
    <source>
        <dbReference type="EMBL" id="WSA31932.1"/>
    </source>
</evidence>
<keyword evidence="2" id="KW-1185">Reference proteome</keyword>
<name>A0ABZ1ED70_9ACTN</name>
<evidence type="ECO:0000313" key="2">
    <source>
        <dbReference type="Proteomes" id="UP001334804"/>
    </source>
</evidence>
<dbReference type="Proteomes" id="UP001334804">
    <property type="component" value="Chromosome"/>
</dbReference>
<dbReference type="RefSeq" id="WP_266322011.1">
    <property type="nucleotide sequence ID" value="NZ_CP109071.1"/>
</dbReference>
<gene>
    <name evidence="1" type="ORF">OIE14_28060</name>
</gene>